<protein>
    <submittedName>
        <fullName evidence="3">DUF4367 domain-containing protein</fullName>
    </submittedName>
</protein>
<evidence type="ECO:0000313" key="4">
    <source>
        <dbReference type="Proteomes" id="UP000446866"/>
    </source>
</evidence>
<organism evidence="3 4">
    <name type="scientific">Anaerotruncus colihominis</name>
    <dbReference type="NCBI Taxonomy" id="169435"/>
    <lineage>
        <taxon>Bacteria</taxon>
        <taxon>Bacillati</taxon>
        <taxon>Bacillota</taxon>
        <taxon>Clostridia</taxon>
        <taxon>Eubacteriales</taxon>
        <taxon>Oscillospiraceae</taxon>
        <taxon>Anaerotruncus</taxon>
    </lineage>
</organism>
<name>A0A845QMM2_9FIRM</name>
<keyword evidence="4" id="KW-1185">Reference proteome</keyword>
<dbReference type="Proteomes" id="UP000446866">
    <property type="component" value="Unassembled WGS sequence"/>
</dbReference>
<keyword evidence="1" id="KW-0472">Membrane</keyword>
<keyword evidence="1" id="KW-1133">Transmembrane helix</keyword>
<keyword evidence="1" id="KW-0812">Transmembrane</keyword>
<comment type="caution">
    <text evidence="3">The sequence shown here is derived from an EMBL/GenBank/DDBJ whole genome shotgun (WGS) entry which is preliminary data.</text>
</comment>
<dbReference type="AlphaFoldDB" id="A0A845QMM2"/>
<dbReference type="Pfam" id="PF14285">
    <property type="entry name" value="DUF4367"/>
    <property type="match status" value="1"/>
</dbReference>
<reference evidence="3 4" key="1">
    <citation type="submission" date="2018-08" db="EMBL/GenBank/DDBJ databases">
        <title>Murine metabolic-syndrome-specific gut microbial biobank.</title>
        <authorList>
            <person name="Liu C."/>
        </authorList>
    </citation>
    <scope>NUCLEOTIDE SEQUENCE [LARGE SCALE GENOMIC DNA]</scope>
    <source>
        <strain evidence="3 4">28</strain>
    </source>
</reference>
<evidence type="ECO:0000313" key="3">
    <source>
        <dbReference type="EMBL" id="NBH63029.1"/>
    </source>
</evidence>
<proteinExistence type="predicted"/>
<dbReference type="EMBL" id="QXWK01000058">
    <property type="protein sequence ID" value="NBH63029.1"/>
    <property type="molecule type" value="Genomic_DNA"/>
</dbReference>
<feature type="transmembrane region" description="Helical" evidence="1">
    <location>
        <begin position="54"/>
        <end position="73"/>
    </location>
</feature>
<dbReference type="InterPro" id="IPR025377">
    <property type="entry name" value="DUF4367"/>
</dbReference>
<accession>A0A845QMM2</accession>
<dbReference type="RefSeq" id="WP_160203303.1">
    <property type="nucleotide sequence ID" value="NZ_QXWK01000058.1"/>
</dbReference>
<feature type="domain" description="DUF4367" evidence="2">
    <location>
        <begin position="115"/>
        <end position="218"/>
    </location>
</feature>
<gene>
    <name evidence="3" type="ORF">D0435_15415</name>
</gene>
<sequence length="223" mass="26224">MKEKFDLPEDMYFEKDGELVGIMNLEPDPKVLSFAREYDEKQAKKKSKHRRKSYLHIAAMIMVCFVTLSAITLETSDAFRVKILQVFSNKEDGSATLLSQDEDDLIGDWKDYWYPTYIPEGYILQAAEKTEFEKVMLFSSQIGTELRIFERSPETTMTVDTDHTSIEQIKIGYYNGCLFVNEEYNFLSVYWLTEDRQIYIEMTGENDKELLLKIAENLQYREK</sequence>
<evidence type="ECO:0000256" key="1">
    <source>
        <dbReference type="SAM" id="Phobius"/>
    </source>
</evidence>
<evidence type="ECO:0000259" key="2">
    <source>
        <dbReference type="Pfam" id="PF14285"/>
    </source>
</evidence>